<dbReference type="Proteomes" id="UP000800200">
    <property type="component" value="Unassembled WGS sequence"/>
</dbReference>
<dbReference type="EMBL" id="ML994617">
    <property type="protein sequence ID" value="KAF2191138.1"/>
    <property type="molecule type" value="Genomic_DNA"/>
</dbReference>
<keyword evidence="2" id="KW-1185">Reference proteome</keyword>
<dbReference type="AlphaFoldDB" id="A0A6A6EK56"/>
<gene>
    <name evidence="1" type="ORF">K469DRAFT_365318</name>
</gene>
<evidence type="ECO:0000313" key="1">
    <source>
        <dbReference type="EMBL" id="KAF2191138.1"/>
    </source>
</evidence>
<organism evidence="1 2">
    <name type="scientific">Zopfia rhizophila CBS 207.26</name>
    <dbReference type="NCBI Taxonomy" id="1314779"/>
    <lineage>
        <taxon>Eukaryota</taxon>
        <taxon>Fungi</taxon>
        <taxon>Dikarya</taxon>
        <taxon>Ascomycota</taxon>
        <taxon>Pezizomycotina</taxon>
        <taxon>Dothideomycetes</taxon>
        <taxon>Dothideomycetes incertae sedis</taxon>
        <taxon>Zopfiaceae</taxon>
        <taxon>Zopfia</taxon>
    </lineage>
</organism>
<proteinExistence type="predicted"/>
<accession>A0A6A6EK56</accession>
<protein>
    <submittedName>
        <fullName evidence="1">Uncharacterized protein</fullName>
    </submittedName>
</protein>
<sequence length="155" mass="17655">MGLCDLCQTVEFDDLPSLPAHYQETTRPWDSLMVFLSLRLINARRAGESDKVEEFSQPLGRPHHQSIEELKSAAECCSICSLIAQAVSQSLAALEEGKMDARYVYHKRHERAPDFRLWLAKRRDDCDGFMVVSSSDRYPSDVYLLAAVGFCRMNH</sequence>
<reference evidence="1" key="1">
    <citation type="journal article" date="2020" name="Stud. Mycol.">
        <title>101 Dothideomycetes genomes: a test case for predicting lifestyles and emergence of pathogens.</title>
        <authorList>
            <person name="Haridas S."/>
            <person name="Albert R."/>
            <person name="Binder M."/>
            <person name="Bloem J."/>
            <person name="Labutti K."/>
            <person name="Salamov A."/>
            <person name="Andreopoulos B."/>
            <person name="Baker S."/>
            <person name="Barry K."/>
            <person name="Bills G."/>
            <person name="Bluhm B."/>
            <person name="Cannon C."/>
            <person name="Castanera R."/>
            <person name="Culley D."/>
            <person name="Daum C."/>
            <person name="Ezra D."/>
            <person name="Gonzalez J."/>
            <person name="Henrissat B."/>
            <person name="Kuo A."/>
            <person name="Liang C."/>
            <person name="Lipzen A."/>
            <person name="Lutzoni F."/>
            <person name="Magnuson J."/>
            <person name="Mondo S."/>
            <person name="Nolan M."/>
            <person name="Ohm R."/>
            <person name="Pangilinan J."/>
            <person name="Park H.-J."/>
            <person name="Ramirez L."/>
            <person name="Alfaro M."/>
            <person name="Sun H."/>
            <person name="Tritt A."/>
            <person name="Yoshinaga Y."/>
            <person name="Zwiers L.-H."/>
            <person name="Turgeon B."/>
            <person name="Goodwin S."/>
            <person name="Spatafora J."/>
            <person name="Crous P."/>
            <person name="Grigoriev I."/>
        </authorList>
    </citation>
    <scope>NUCLEOTIDE SEQUENCE</scope>
    <source>
        <strain evidence="1">CBS 207.26</strain>
    </source>
</reference>
<evidence type="ECO:0000313" key="2">
    <source>
        <dbReference type="Proteomes" id="UP000800200"/>
    </source>
</evidence>
<name>A0A6A6EK56_9PEZI</name>